<proteinExistence type="predicted"/>
<feature type="compositionally biased region" description="Low complexity" evidence="1">
    <location>
        <begin position="276"/>
        <end position="290"/>
    </location>
</feature>
<keyword evidence="3" id="KW-1185">Reference proteome</keyword>
<dbReference type="Proteomes" id="UP001201812">
    <property type="component" value="Unassembled WGS sequence"/>
</dbReference>
<feature type="compositionally biased region" description="Pro residues" evidence="1">
    <location>
        <begin position="291"/>
        <end position="304"/>
    </location>
</feature>
<feature type="region of interest" description="Disordered" evidence="1">
    <location>
        <begin position="266"/>
        <end position="314"/>
    </location>
</feature>
<feature type="compositionally biased region" description="Pro residues" evidence="1">
    <location>
        <begin position="537"/>
        <end position="546"/>
    </location>
</feature>
<feature type="region of interest" description="Disordered" evidence="1">
    <location>
        <begin position="331"/>
        <end position="356"/>
    </location>
</feature>
<feature type="compositionally biased region" description="Low complexity" evidence="1">
    <location>
        <begin position="399"/>
        <end position="423"/>
    </location>
</feature>
<comment type="caution">
    <text evidence="2">The sequence shown here is derived from an EMBL/GenBank/DDBJ whole genome shotgun (WGS) entry which is preliminary data.</text>
</comment>
<protein>
    <submittedName>
        <fullName evidence="2">Uncharacterized protein</fullName>
    </submittedName>
</protein>
<feature type="compositionally biased region" description="Low complexity" evidence="1">
    <location>
        <begin position="342"/>
        <end position="356"/>
    </location>
</feature>
<organism evidence="2 3">
    <name type="scientific">Ditylenchus destructor</name>
    <dbReference type="NCBI Taxonomy" id="166010"/>
    <lineage>
        <taxon>Eukaryota</taxon>
        <taxon>Metazoa</taxon>
        <taxon>Ecdysozoa</taxon>
        <taxon>Nematoda</taxon>
        <taxon>Chromadorea</taxon>
        <taxon>Rhabditida</taxon>
        <taxon>Tylenchina</taxon>
        <taxon>Tylenchomorpha</taxon>
        <taxon>Sphaerularioidea</taxon>
        <taxon>Anguinidae</taxon>
        <taxon>Anguininae</taxon>
        <taxon>Ditylenchus</taxon>
    </lineage>
</organism>
<feature type="compositionally biased region" description="Polar residues" evidence="1">
    <location>
        <begin position="477"/>
        <end position="500"/>
    </location>
</feature>
<evidence type="ECO:0000256" key="1">
    <source>
        <dbReference type="SAM" id="MobiDB-lite"/>
    </source>
</evidence>
<evidence type="ECO:0000313" key="2">
    <source>
        <dbReference type="EMBL" id="KAI1718903.1"/>
    </source>
</evidence>
<feature type="region of interest" description="Disordered" evidence="1">
    <location>
        <begin position="187"/>
        <end position="236"/>
    </location>
</feature>
<feature type="compositionally biased region" description="Pro residues" evidence="1">
    <location>
        <begin position="377"/>
        <end position="398"/>
    </location>
</feature>
<feature type="compositionally biased region" description="Polar residues" evidence="1">
    <location>
        <begin position="508"/>
        <end position="520"/>
    </location>
</feature>
<sequence length="573" mass="60843">MCGPGGLCGNMCCTPIQQGPQSFGSQMPPPYPQAGPPSTQCICTPVQQDPCCFPQQFSNSLSAAQMYQNNPQQYPPHQQYPLGAAEGQPPHPPSCTCITIMIQAKPQDVCSCALPPSFLENQQGGAPHQLSGAPPPAAPPRSKVYRIFHSSLPHNFLSNHKGHSPLDQALSHLSQLHLVYVLQPQNQMPPSPGLNSQQYPPVGGYTPGFQQQAPGGYPPSGYPPQQFGTAPPQQSQEPSIITITCICSPARQDACCQQFLQSPHGMPPLNGPPGTQPGTGPINGPNNVPAPMGPPPPQPIPQAPSPQQQGPQICICTSGRRDQDSCCALQAAPILPPPPIPNAQSNAPNQQQQQQSQQMATHICTCKSVTSQDCCPDQPPPPGYPNPQSPMSGPPPQQQLPQFQSPGFDPNQGHPPQQQFPPQLGGGTLRDPLPNQFGPNGGLQNFQPPQGFPLSPQGQPGFQAQSPLGQQPQLLSTNPQTQFAGQAPQNFGPNQQQPLHQGTPPWLQGQSLGANPQMPASQQFPGMGQPQQGFSQPGPPPNPNKGPPTGQKVVHSCICIQQPLPPCCKRHRI</sequence>
<evidence type="ECO:0000313" key="3">
    <source>
        <dbReference type="Proteomes" id="UP001201812"/>
    </source>
</evidence>
<gene>
    <name evidence="2" type="ORF">DdX_06016</name>
</gene>
<reference evidence="2" key="1">
    <citation type="submission" date="2022-01" db="EMBL/GenBank/DDBJ databases">
        <title>Genome Sequence Resource for Two Populations of Ditylenchus destructor, the Migratory Endoparasitic Phytonematode.</title>
        <authorList>
            <person name="Zhang H."/>
            <person name="Lin R."/>
            <person name="Xie B."/>
        </authorList>
    </citation>
    <scope>NUCLEOTIDE SEQUENCE</scope>
    <source>
        <strain evidence="2">BazhouSP</strain>
    </source>
</reference>
<name>A0AAD4R989_9BILA</name>
<feature type="compositionally biased region" description="Low complexity" evidence="1">
    <location>
        <begin position="521"/>
        <end position="536"/>
    </location>
</feature>
<feature type="region of interest" description="Disordered" evidence="1">
    <location>
        <begin position="371"/>
        <end position="553"/>
    </location>
</feature>
<dbReference type="AlphaFoldDB" id="A0AAD4R989"/>
<accession>A0AAD4R989</accession>
<feature type="compositionally biased region" description="Pro residues" evidence="1">
    <location>
        <begin position="266"/>
        <end position="275"/>
    </location>
</feature>
<dbReference type="EMBL" id="JAKKPZ010000007">
    <property type="protein sequence ID" value="KAI1718903.1"/>
    <property type="molecule type" value="Genomic_DNA"/>
</dbReference>
<feature type="compositionally biased region" description="Low complexity" evidence="1">
    <location>
        <begin position="463"/>
        <end position="476"/>
    </location>
</feature>